<dbReference type="SUPFAM" id="SSF53098">
    <property type="entry name" value="Ribonuclease H-like"/>
    <property type="match status" value="1"/>
</dbReference>
<dbReference type="InterPro" id="IPR039537">
    <property type="entry name" value="Retrotran_Ty1/copia-like"/>
</dbReference>
<dbReference type="InterPro" id="IPR001584">
    <property type="entry name" value="Integrase_cat-core"/>
</dbReference>
<dbReference type="InterPro" id="IPR057670">
    <property type="entry name" value="SH3_retrovirus"/>
</dbReference>
<name>A0ABQ5EVL4_9ASTR</name>
<dbReference type="Pfam" id="PF07727">
    <property type="entry name" value="RVT_2"/>
    <property type="match status" value="1"/>
</dbReference>
<organism evidence="5 6">
    <name type="scientific">Tanacetum coccineum</name>
    <dbReference type="NCBI Taxonomy" id="301880"/>
    <lineage>
        <taxon>Eukaryota</taxon>
        <taxon>Viridiplantae</taxon>
        <taxon>Streptophyta</taxon>
        <taxon>Embryophyta</taxon>
        <taxon>Tracheophyta</taxon>
        <taxon>Spermatophyta</taxon>
        <taxon>Magnoliopsida</taxon>
        <taxon>eudicotyledons</taxon>
        <taxon>Gunneridae</taxon>
        <taxon>Pentapetalae</taxon>
        <taxon>asterids</taxon>
        <taxon>campanulids</taxon>
        <taxon>Asterales</taxon>
        <taxon>Asteraceae</taxon>
        <taxon>Asteroideae</taxon>
        <taxon>Anthemideae</taxon>
        <taxon>Anthemidinae</taxon>
        <taxon>Tanacetum</taxon>
    </lineage>
</organism>
<dbReference type="Proteomes" id="UP001151760">
    <property type="component" value="Unassembled WGS sequence"/>
</dbReference>
<evidence type="ECO:0000313" key="5">
    <source>
        <dbReference type="EMBL" id="GJT54899.1"/>
    </source>
</evidence>
<dbReference type="InterPro" id="IPR056924">
    <property type="entry name" value="SH3_Tf2-1"/>
</dbReference>
<evidence type="ECO:0000256" key="3">
    <source>
        <dbReference type="ARBA" id="ARBA00022801"/>
    </source>
</evidence>
<gene>
    <name evidence="5" type="ORF">Tco_0989953</name>
</gene>
<keyword evidence="3" id="KW-0378">Hydrolase</keyword>
<feature type="domain" description="Integrase catalytic" evidence="4">
    <location>
        <begin position="328"/>
        <end position="418"/>
    </location>
</feature>
<dbReference type="EMBL" id="BQNB010016712">
    <property type="protein sequence ID" value="GJT54899.1"/>
    <property type="molecule type" value="Genomic_DNA"/>
</dbReference>
<sequence>MIDKVVLVKEKPKAARDRQKSYADKRRKPLEFEEGPFEILERIVPVAYRLRLPEELIGVHDTFHVSNLKKCLGNANLHVPLNEIEIDKTLHFVEEPVEIIDREVKSLKRSRIPLVKVRWNSKHGPEFTWEHEDYMKPKYPQLFIDRAVKPTTCVDIVWKLLVHQCDIRKPIWYLDSGCSRHVTGVKNYLYKYVEQPGPKVVFGDDSTCISEGQLCDAKYIILFDEKRGTIFNSNKEVVMIAPRTCSSKLQNNQQTGKKNLVIGLPSLVYSKDKPCSSCEKGKHLRASFKTKQTSPIKKCLHLLHMDLFRPVTPRSINHEKYTLVIVDEYSRNSILVNFYDENGISQNFSSPYTPEQNGVAERKNRTLIEAARTMLSGSVFSKQYWIEAVATTCYAHNKSTIFTSTIIKDHLGKFDEKTDDGYLLRYSLVSKAFRVFNTRRQQNEETYHITFDESLDAIKFSKPSVENINIAENIRYPPDEYLHPYEPSQRYQTNSNDVSFIEPYESPEPVVLETEVSSDQNGQTYQTDQTTQTDEILNDNPFEHSNHNNDEQIIDNLPNIEDIQISKHLSSPNVEDTSIFSLKKNLKRNKVWTLVPALYGKNIIGSKWVFRNKRDETGIVIKNKARLVAQSYNQQEGIDYDVTFAPIVRLEAIRIFLAFATYMNFIVYQIDVKSAFLNGKLKEEVYFKQPLGFKSNEFPNYVCKLDKALYRLKQAPRAWYETSQPFSPNTSLQEDLLKKYDINGSSVKTLMVPPNNLGPDLSGKAVNETQCRGFDLKGYSDYSAKKQQSVAMSLAEAEYAAAARYHFMNEKDHILKGGIELYFIPTQYQLADIFTKSLDEPNFKRLIVELGMLNIDSKLEASILFEEN</sequence>
<dbReference type="Gene3D" id="3.30.420.10">
    <property type="entry name" value="Ribonuclease H-like superfamily/Ribonuclease H"/>
    <property type="match status" value="1"/>
</dbReference>
<keyword evidence="1" id="KW-0645">Protease</keyword>
<dbReference type="Pfam" id="PF22936">
    <property type="entry name" value="Pol_BBD"/>
    <property type="match status" value="1"/>
</dbReference>
<evidence type="ECO:0000256" key="2">
    <source>
        <dbReference type="ARBA" id="ARBA00022723"/>
    </source>
</evidence>
<accession>A0ABQ5EVL4</accession>
<reference evidence="5" key="1">
    <citation type="journal article" date="2022" name="Int. J. Mol. Sci.">
        <title>Draft Genome of Tanacetum Coccineum: Genomic Comparison of Closely Related Tanacetum-Family Plants.</title>
        <authorList>
            <person name="Yamashiro T."/>
            <person name="Shiraishi A."/>
            <person name="Nakayama K."/>
            <person name="Satake H."/>
        </authorList>
    </citation>
    <scope>NUCLEOTIDE SEQUENCE</scope>
</reference>
<protein>
    <submittedName>
        <fullName evidence="5">Retrovirus-related pol polyprotein from transposon TNT 1-94</fullName>
    </submittedName>
</protein>
<dbReference type="PANTHER" id="PTHR42648:SF32">
    <property type="entry name" value="RIBONUCLEASE H-LIKE DOMAIN, GAG-PRE-INTEGRASE DOMAIN PROTEIN-RELATED"/>
    <property type="match status" value="1"/>
</dbReference>
<dbReference type="PANTHER" id="PTHR42648">
    <property type="entry name" value="TRANSPOSASE, PUTATIVE-RELATED"/>
    <property type="match status" value="1"/>
</dbReference>
<dbReference type="InterPro" id="IPR036397">
    <property type="entry name" value="RNaseH_sf"/>
</dbReference>
<keyword evidence="6" id="KW-1185">Reference proteome</keyword>
<proteinExistence type="predicted"/>
<keyword evidence="2" id="KW-0479">Metal-binding</keyword>
<comment type="caution">
    <text evidence="5">The sequence shown here is derived from an EMBL/GenBank/DDBJ whole genome shotgun (WGS) entry which is preliminary data.</text>
</comment>
<evidence type="ECO:0000313" key="6">
    <source>
        <dbReference type="Proteomes" id="UP001151760"/>
    </source>
</evidence>
<dbReference type="PROSITE" id="PS50994">
    <property type="entry name" value="INTEGRASE"/>
    <property type="match status" value="1"/>
</dbReference>
<dbReference type="InterPro" id="IPR013103">
    <property type="entry name" value="RVT_2"/>
</dbReference>
<evidence type="ECO:0000259" key="4">
    <source>
        <dbReference type="PROSITE" id="PS50994"/>
    </source>
</evidence>
<dbReference type="InterPro" id="IPR054722">
    <property type="entry name" value="PolX-like_BBD"/>
</dbReference>
<reference evidence="5" key="2">
    <citation type="submission" date="2022-01" db="EMBL/GenBank/DDBJ databases">
        <authorList>
            <person name="Yamashiro T."/>
            <person name="Shiraishi A."/>
            <person name="Satake H."/>
            <person name="Nakayama K."/>
        </authorList>
    </citation>
    <scope>NUCLEOTIDE SEQUENCE</scope>
</reference>
<dbReference type="Pfam" id="PF24626">
    <property type="entry name" value="SH3_Tf2-1"/>
    <property type="match status" value="1"/>
</dbReference>
<evidence type="ECO:0000256" key="1">
    <source>
        <dbReference type="ARBA" id="ARBA00022670"/>
    </source>
</evidence>
<dbReference type="InterPro" id="IPR012337">
    <property type="entry name" value="RNaseH-like_sf"/>
</dbReference>
<dbReference type="Pfam" id="PF25597">
    <property type="entry name" value="SH3_retrovirus"/>
    <property type="match status" value="1"/>
</dbReference>